<organism evidence="1 2">
    <name type="scientific">Bradyrhizobium yuanmingense</name>
    <dbReference type="NCBI Taxonomy" id="108015"/>
    <lineage>
        <taxon>Bacteria</taxon>
        <taxon>Pseudomonadati</taxon>
        <taxon>Pseudomonadota</taxon>
        <taxon>Alphaproteobacteria</taxon>
        <taxon>Hyphomicrobiales</taxon>
        <taxon>Nitrobacteraceae</taxon>
        <taxon>Bradyrhizobium</taxon>
    </lineage>
</organism>
<dbReference type="Proteomes" id="UP001565474">
    <property type="component" value="Unassembled WGS sequence"/>
</dbReference>
<evidence type="ECO:0000313" key="1">
    <source>
        <dbReference type="EMBL" id="MEY9472974.1"/>
    </source>
</evidence>
<protein>
    <submittedName>
        <fullName evidence="1">Uncharacterized protein</fullName>
    </submittedName>
</protein>
<dbReference type="EMBL" id="JBGBZN010000002">
    <property type="protein sequence ID" value="MEY9472974.1"/>
    <property type="molecule type" value="Genomic_DNA"/>
</dbReference>
<sequence>MRRLTLKRGGVRWSCMRWARLWLTVPWLGIRRVDIQILPYQILIEAGMFLDRLSDGLRREMLPAVFRLRRGDSRRRGI</sequence>
<reference evidence="1 2" key="1">
    <citation type="submission" date="2024-07" db="EMBL/GenBank/DDBJ databases">
        <title>Genomic Encyclopedia of Type Strains, Phase V (KMG-V): Genome sequencing to study the core and pangenomes of soil and plant-associated prokaryotes.</title>
        <authorList>
            <person name="Whitman W."/>
        </authorList>
    </citation>
    <scope>NUCLEOTIDE SEQUENCE [LARGE SCALE GENOMIC DNA]</scope>
    <source>
        <strain evidence="1 2">USDA 222</strain>
    </source>
</reference>
<keyword evidence="2" id="KW-1185">Reference proteome</keyword>
<dbReference type="RefSeq" id="WP_162131187.1">
    <property type="nucleotide sequence ID" value="NZ_JBGBYD010000002.1"/>
</dbReference>
<name>A0ABV4GP03_9BRAD</name>
<comment type="caution">
    <text evidence="1">The sequence shown here is derived from an EMBL/GenBank/DDBJ whole genome shotgun (WGS) entry which is preliminary data.</text>
</comment>
<gene>
    <name evidence="1" type="ORF">ABH992_005373</name>
</gene>
<accession>A0ABV4GP03</accession>
<proteinExistence type="predicted"/>
<evidence type="ECO:0000313" key="2">
    <source>
        <dbReference type="Proteomes" id="UP001565474"/>
    </source>
</evidence>